<proteinExistence type="predicted"/>
<dbReference type="Proteomes" id="UP001057402">
    <property type="component" value="Chromosome 4"/>
</dbReference>
<organism evidence="1 2">
    <name type="scientific">Melastoma candidum</name>
    <dbReference type="NCBI Taxonomy" id="119954"/>
    <lineage>
        <taxon>Eukaryota</taxon>
        <taxon>Viridiplantae</taxon>
        <taxon>Streptophyta</taxon>
        <taxon>Embryophyta</taxon>
        <taxon>Tracheophyta</taxon>
        <taxon>Spermatophyta</taxon>
        <taxon>Magnoliopsida</taxon>
        <taxon>eudicotyledons</taxon>
        <taxon>Gunneridae</taxon>
        <taxon>Pentapetalae</taxon>
        <taxon>rosids</taxon>
        <taxon>malvids</taxon>
        <taxon>Myrtales</taxon>
        <taxon>Melastomataceae</taxon>
        <taxon>Melastomatoideae</taxon>
        <taxon>Melastomateae</taxon>
        <taxon>Melastoma</taxon>
    </lineage>
</organism>
<reference evidence="2" key="1">
    <citation type="journal article" date="2023" name="Front. Plant Sci.">
        <title>Chromosomal-level genome assembly of Melastoma candidum provides insights into trichome evolution.</title>
        <authorList>
            <person name="Zhong Y."/>
            <person name="Wu W."/>
            <person name="Sun C."/>
            <person name="Zou P."/>
            <person name="Liu Y."/>
            <person name="Dai S."/>
            <person name="Zhou R."/>
        </authorList>
    </citation>
    <scope>NUCLEOTIDE SEQUENCE [LARGE SCALE GENOMIC DNA]</scope>
</reference>
<gene>
    <name evidence="1" type="ORF">MLD38_015555</name>
</gene>
<dbReference type="EMBL" id="CM042883">
    <property type="protein sequence ID" value="KAI4378008.1"/>
    <property type="molecule type" value="Genomic_DNA"/>
</dbReference>
<protein>
    <submittedName>
        <fullName evidence="1">Uncharacterized protein</fullName>
    </submittedName>
</protein>
<name>A0ACB9RHN7_9MYRT</name>
<keyword evidence="2" id="KW-1185">Reference proteome</keyword>
<accession>A0ACB9RHN7</accession>
<sequence>MTLAHDPLFPVTTALDRTWDNTHKDMTREPVFPGCPCRTAQSDEETGGSNFALASFPIQPPSQSTSRPSPTFGRTKDRGIDDHGLL</sequence>
<evidence type="ECO:0000313" key="1">
    <source>
        <dbReference type="EMBL" id="KAI4378008.1"/>
    </source>
</evidence>
<comment type="caution">
    <text evidence="1">The sequence shown here is derived from an EMBL/GenBank/DDBJ whole genome shotgun (WGS) entry which is preliminary data.</text>
</comment>
<evidence type="ECO:0000313" key="2">
    <source>
        <dbReference type="Proteomes" id="UP001057402"/>
    </source>
</evidence>